<dbReference type="STRING" id="631362.Thi970DRAFT_01723"/>
<sequence length="199" mass="21976">MSDRHILAFARGDLPAQWLPERGALRMGSTELAEQLAQRSPVWLPRAAAEEDPSHKQPIPYVLVRHGTRLACYRRQGTEQRLHGLRSVGIGGHVEVEDAANSLLDTLLSAARRELLEELLDLTACPPVRVLGLINEDLTPVGRVHLGIAMMVEIDTQRPPRGGPELLDLDWLPPSVARQCPLEYWSQLALDLLGADKAA</sequence>
<evidence type="ECO:0000313" key="2">
    <source>
        <dbReference type="Proteomes" id="UP000002964"/>
    </source>
</evidence>
<reference evidence="1 2" key="2">
    <citation type="submission" date="2011-11" db="EMBL/GenBank/DDBJ databases">
        <authorList>
            <consortium name="US DOE Joint Genome Institute"/>
            <person name="Lucas S."/>
            <person name="Han J."/>
            <person name="Lapidus A."/>
            <person name="Cheng J.-F."/>
            <person name="Goodwin L."/>
            <person name="Pitluck S."/>
            <person name="Peters L."/>
            <person name="Ovchinnikova G."/>
            <person name="Zhang X."/>
            <person name="Detter J.C."/>
            <person name="Han C."/>
            <person name="Tapia R."/>
            <person name="Land M."/>
            <person name="Hauser L."/>
            <person name="Kyrpides N."/>
            <person name="Ivanova N."/>
            <person name="Pagani I."/>
            <person name="Vogl K."/>
            <person name="Liu Z."/>
            <person name="Overmann J."/>
            <person name="Frigaard N.-U."/>
            <person name="Bryant D."/>
            <person name="Woyke T."/>
        </authorList>
    </citation>
    <scope>NUCLEOTIDE SEQUENCE [LARGE SCALE GENOMIC DNA]</scope>
    <source>
        <strain evidence="1 2">970</strain>
    </source>
</reference>
<dbReference type="RefSeq" id="WP_009148096.1">
    <property type="nucleotide sequence ID" value="NZ_CP121471.1"/>
</dbReference>
<accession>H8Z1Y6</accession>
<dbReference type="AlphaFoldDB" id="H8Z1Y6"/>
<keyword evidence="2" id="KW-1185">Reference proteome</keyword>
<protein>
    <submittedName>
        <fullName evidence="1">Putative phosphoesterase (MutT family)</fullName>
    </submittedName>
</protein>
<dbReference type="eggNOG" id="COG4112">
    <property type="taxonomic scope" value="Bacteria"/>
</dbReference>
<gene>
    <name evidence="1" type="ORF">Thi970DRAFT_01723</name>
</gene>
<dbReference type="EMBL" id="JH603169">
    <property type="protein sequence ID" value="EIC21511.1"/>
    <property type="molecule type" value="Genomic_DNA"/>
</dbReference>
<dbReference type="Gene3D" id="3.90.79.10">
    <property type="entry name" value="Nucleoside Triphosphate Pyrophosphohydrolase"/>
    <property type="match status" value="1"/>
</dbReference>
<dbReference type="OrthoDB" id="6398375at2"/>
<dbReference type="SUPFAM" id="SSF55811">
    <property type="entry name" value="Nudix"/>
    <property type="match status" value="1"/>
</dbReference>
<proteinExistence type="predicted"/>
<organism evidence="1 2">
    <name type="scientific">Thiorhodovibrio frisius</name>
    <dbReference type="NCBI Taxonomy" id="631362"/>
    <lineage>
        <taxon>Bacteria</taxon>
        <taxon>Pseudomonadati</taxon>
        <taxon>Pseudomonadota</taxon>
        <taxon>Gammaproteobacteria</taxon>
        <taxon>Chromatiales</taxon>
        <taxon>Chromatiaceae</taxon>
        <taxon>Thiorhodovibrio</taxon>
    </lineage>
</organism>
<dbReference type="InterPro" id="IPR015797">
    <property type="entry name" value="NUDIX_hydrolase-like_dom_sf"/>
</dbReference>
<name>H8Z1Y6_9GAMM</name>
<dbReference type="HOGENOM" id="CLU_115729_0_0_6"/>
<evidence type="ECO:0000313" key="1">
    <source>
        <dbReference type="EMBL" id="EIC21511.1"/>
    </source>
</evidence>
<dbReference type="Proteomes" id="UP000002964">
    <property type="component" value="Unassembled WGS sequence"/>
</dbReference>
<reference evidence="2" key="1">
    <citation type="submission" date="2011-06" db="EMBL/GenBank/DDBJ databases">
        <authorList>
            <consortium name="US DOE Joint Genome Institute (JGI-PGF)"/>
            <person name="Lucas S."/>
            <person name="Han J."/>
            <person name="Lapidus A."/>
            <person name="Cheng J.-F."/>
            <person name="Goodwin L."/>
            <person name="Pitluck S."/>
            <person name="Peters L."/>
            <person name="Land M.L."/>
            <person name="Hauser L."/>
            <person name="Vogl K."/>
            <person name="Liu Z."/>
            <person name="Overmann J."/>
            <person name="Frigaard N.-U."/>
            <person name="Bryant D.A."/>
            <person name="Woyke T.J."/>
        </authorList>
    </citation>
    <scope>NUCLEOTIDE SEQUENCE [LARGE SCALE GENOMIC DNA]</scope>
    <source>
        <strain evidence="2">970</strain>
    </source>
</reference>